<sequence length="300" mass="35822">MELGKTLIIYESIQYLVPFIEEKGVKVFHVYKQLNIFEKLLRRISLKYEFHFPFLFDRWTKKIAQVDTVIIFATAVDSHIAYIIKNYSHKRIIIWYWNPVSKSFVPSKFQGNNVEFWSFDQEDCEKYNIRFNSTFYIKDIHPAQDDSLKREIDVIYLGMDKGRKKNLKDIENQLNAQNITTYFHIIPDFKAPNPENIKSMDYGVYLSHVNNAKVILDFLQAGQAGQTIRPMESIFLKRKLLTNDTTIVHMPFYDRNNIFILGLDNLDDLYNFINSPYKDIDKSILDYYNFENWIKRFDHE</sequence>
<reference evidence="1 2" key="1">
    <citation type="submission" date="2023-07" db="EMBL/GenBank/DDBJ databases">
        <title>Sorghum-associated microbial communities from plants grown in Nebraska, USA.</title>
        <authorList>
            <person name="Schachtman D."/>
        </authorList>
    </citation>
    <scope>NUCLEOTIDE SEQUENCE [LARGE SCALE GENOMIC DNA]</scope>
    <source>
        <strain evidence="1 2">3773</strain>
    </source>
</reference>
<proteinExistence type="predicted"/>
<name>A0ABU1TQN6_9FLAO</name>
<accession>A0ABU1TQN6</accession>
<dbReference type="EMBL" id="JAVDVI010000009">
    <property type="protein sequence ID" value="MDR6968284.1"/>
    <property type="molecule type" value="Genomic_DNA"/>
</dbReference>
<dbReference type="Proteomes" id="UP001255185">
    <property type="component" value="Unassembled WGS sequence"/>
</dbReference>
<comment type="caution">
    <text evidence="1">The sequence shown here is derived from an EMBL/GenBank/DDBJ whole genome shotgun (WGS) entry which is preliminary data.</text>
</comment>
<evidence type="ECO:0000313" key="1">
    <source>
        <dbReference type="EMBL" id="MDR6968284.1"/>
    </source>
</evidence>
<dbReference type="RefSeq" id="WP_310026808.1">
    <property type="nucleotide sequence ID" value="NZ_JAVDVI010000009.1"/>
</dbReference>
<protein>
    <recommendedName>
        <fullName evidence="3">Lipopolysaccharide biosynthesis protein</fullName>
    </recommendedName>
</protein>
<gene>
    <name evidence="1" type="ORF">J2X31_002301</name>
</gene>
<keyword evidence="2" id="KW-1185">Reference proteome</keyword>
<evidence type="ECO:0000313" key="2">
    <source>
        <dbReference type="Proteomes" id="UP001255185"/>
    </source>
</evidence>
<evidence type="ECO:0008006" key="3">
    <source>
        <dbReference type="Google" id="ProtNLM"/>
    </source>
</evidence>
<organism evidence="1 2">
    <name type="scientific">Flavobacterium arsenatis</name>
    <dbReference type="NCBI Taxonomy" id="1484332"/>
    <lineage>
        <taxon>Bacteria</taxon>
        <taxon>Pseudomonadati</taxon>
        <taxon>Bacteroidota</taxon>
        <taxon>Flavobacteriia</taxon>
        <taxon>Flavobacteriales</taxon>
        <taxon>Flavobacteriaceae</taxon>
        <taxon>Flavobacterium</taxon>
    </lineage>
</organism>